<feature type="signal peptide" evidence="3">
    <location>
        <begin position="1"/>
        <end position="23"/>
    </location>
</feature>
<sequence>MGFSKVSSVLVVQAIITLSIVDAQLTKADVHDIKGLLADMMREDVETNAEFNLIGGCLRLMFHDCVGGEIDGCIQLTNPSNKGNPAVTAIVKDKLKYQFGRKDTTGTCPSRTFPDFTLNPTGYLRKKKNFANLTHSQAVALLGCHSTGRAHVESSGYRHSWVVDNTALTNDYYQLLSNTSLDWHVAYVTHDGVTKVQWELNTGTKTIMLLHQDASLWYKIKLGNGGVPTCGYPGSPSSSDFPRLPECAPSAEREFVKAFRDDLLLWIRELCDGIMIMTTVAESNLIDPFD</sequence>
<dbReference type="PANTHER" id="PTHR31356:SF66">
    <property type="entry name" value="CATALASE-PEROXIDASE"/>
    <property type="match status" value="1"/>
</dbReference>
<feature type="domain" description="Plant heme peroxidase family profile" evidence="4">
    <location>
        <begin position="92"/>
        <end position="178"/>
    </location>
</feature>
<dbReference type="InterPro" id="IPR010255">
    <property type="entry name" value="Haem_peroxidase_sf"/>
</dbReference>
<protein>
    <recommendedName>
        <fullName evidence="4">Plant heme peroxidase family profile domain-containing protein</fullName>
    </recommendedName>
</protein>
<accession>A0A7J7JR42</accession>
<evidence type="ECO:0000256" key="1">
    <source>
        <dbReference type="ARBA" id="ARBA00023002"/>
    </source>
</evidence>
<name>A0A7J7JR42_BUGNE</name>
<evidence type="ECO:0000256" key="3">
    <source>
        <dbReference type="SAM" id="SignalP"/>
    </source>
</evidence>
<dbReference type="InterPro" id="IPR044831">
    <property type="entry name" value="Ccp1-like"/>
</dbReference>
<comment type="similarity">
    <text evidence="2">Belongs to the peroxidase family.</text>
</comment>
<evidence type="ECO:0000256" key="2">
    <source>
        <dbReference type="RuleBase" id="RU004241"/>
    </source>
</evidence>
<dbReference type="GO" id="GO:0004601">
    <property type="term" value="F:peroxidase activity"/>
    <property type="evidence" value="ECO:0007669"/>
    <property type="project" value="InterPro"/>
</dbReference>
<dbReference type="Proteomes" id="UP000593567">
    <property type="component" value="Unassembled WGS sequence"/>
</dbReference>
<dbReference type="PANTHER" id="PTHR31356">
    <property type="entry name" value="THYLAKOID LUMENAL 29 KDA PROTEIN, CHLOROPLASTIC-RELATED"/>
    <property type="match status" value="1"/>
</dbReference>
<keyword evidence="1" id="KW-0560">Oxidoreductase</keyword>
<feature type="chain" id="PRO_5029709723" description="Plant heme peroxidase family profile domain-containing protein" evidence="3">
    <location>
        <begin position="24"/>
        <end position="290"/>
    </location>
</feature>
<dbReference type="GO" id="GO:0020037">
    <property type="term" value="F:heme binding"/>
    <property type="evidence" value="ECO:0007669"/>
    <property type="project" value="InterPro"/>
</dbReference>
<dbReference type="GO" id="GO:0000302">
    <property type="term" value="P:response to reactive oxygen species"/>
    <property type="evidence" value="ECO:0007669"/>
    <property type="project" value="TreeGrafter"/>
</dbReference>
<dbReference type="Gene3D" id="1.10.520.10">
    <property type="match status" value="1"/>
</dbReference>
<dbReference type="SUPFAM" id="SSF48113">
    <property type="entry name" value="Heme-dependent peroxidases"/>
    <property type="match status" value="1"/>
</dbReference>
<dbReference type="AlphaFoldDB" id="A0A7J7JR42"/>
<dbReference type="Pfam" id="PF00141">
    <property type="entry name" value="peroxidase"/>
    <property type="match status" value="1"/>
</dbReference>
<dbReference type="Gene3D" id="1.10.420.10">
    <property type="entry name" value="Peroxidase, domain 2"/>
    <property type="match status" value="1"/>
</dbReference>
<dbReference type="GO" id="GO:0042744">
    <property type="term" value="P:hydrogen peroxide catabolic process"/>
    <property type="evidence" value="ECO:0007669"/>
    <property type="project" value="TreeGrafter"/>
</dbReference>
<gene>
    <name evidence="5" type="ORF">EB796_013353</name>
</gene>
<dbReference type="EMBL" id="VXIV02001960">
    <property type="protein sequence ID" value="KAF6028353.1"/>
    <property type="molecule type" value="Genomic_DNA"/>
</dbReference>
<evidence type="ECO:0000259" key="4">
    <source>
        <dbReference type="Pfam" id="PF00141"/>
    </source>
</evidence>
<evidence type="ECO:0000313" key="6">
    <source>
        <dbReference type="Proteomes" id="UP000593567"/>
    </source>
</evidence>
<comment type="caution">
    <text evidence="5">The sequence shown here is derived from an EMBL/GenBank/DDBJ whole genome shotgun (WGS) entry which is preliminary data.</text>
</comment>
<dbReference type="OrthoDB" id="5399006at2759"/>
<keyword evidence="6" id="KW-1185">Reference proteome</keyword>
<dbReference type="GO" id="GO:0034599">
    <property type="term" value="P:cellular response to oxidative stress"/>
    <property type="evidence" value="ECO:0007669"/>
    <property type="project" value="InterPro"/>
</dbReference>
<evidence type="ECO:0000313" key="5">
    <source>
        <dbReference type="EMBL" id="KAF6028353.1"/>
    </source>
</evidence>
<organism evidence="5 6">
    <name type="scientific">Bugula neritina</name>
    <name type="common">Brown bryozoan</name>
    <name type="synonym">Sertularia neritina</name>
    <dbReference type="NCBI Taxonomy" id="10212"/>
    <lineage>
        <taxon>Eukaryota</taxon>
        <taxon>Metazoa</taxon>
        <taxon>Spiralia</taxon>
        <taxon>Lophotrochozoa</taxon>
        <taxon>Bryozoa</taxon>
        <taxon>Gymnolaemata</taxon>
        <taxon>Cheilostomatida</taxon>
        <taxon>Flustrina</taxon>
        <taxon>Buguloidea</taxon>
        <taxon>Bugulidae</taxon>
        <taxon>Bugula</taxon>
    </lineage>
</organism>
<dbReference type="InterPro" id="IPR002016">
    <property type="entry name" value="Haem_peroxidase"/>
</dbReference>
<reference evidence="5" key="1">
    <citation type="submission" date="2020-06" db="EMBL/GenBank/DDBJ databases">
        <title>Draft genome of Bugula neritina, a colonial animal packing powerful symbionts and potential medicines.</title>
        <authorList>
            <person name="Rayko M."/>
        </authorList>
    </citation>
    <scope>NUCLEOTIDE SEQUENCE [LARGE SCALE GENOMIC DNA]</scope>
    <source>
        <strain evidence="5">Kwan_BN1</strain>
    </source>
</reference>
<keyword evidence="3" id="KW-0732">Signal</keyword>
<proteinExistence type="inferred from homology"/>